<feature type="region of interest" description="Disordered" evidence="1">
    <location>
        <begin position="80"/>
        <end position="113"/>
    </location>
</feature>
<feature type="region of interest" description="Disordered" evidence="1">
    <location>
        <begin position="21"/>
        <end position="43"/>
    </location>
</feature>
<feature type="compositionally biased region" description="Low complexity" evidence="1">
    <location>
        <begin position="80"/>
        <end position="99"/>
    </location>
</feature>
<reference evidence="2 3" key="1">
    <citation type="submission" date="2017-01" db="EMBL/GenBank/DDBJ databases">
        <title>The recent genome duplication of the halophilic yeast Hortaea werneckii: insights from long-read sequencing.</title>
        <authorList>
            <person name="Sinha S."/>
            <person name="Flibotte S."/>
            <person name="Neira M."/>
            <person name="Lenassi M."/>
            <person name="Gostincar C."/>
            <person name="Stajich J.E."/>
            <person name="Nislow C.E."/>
        </authorList>
    </citation>
    <scope>NUCLEOTIDE SEQUENCE [LARGE SCALE GENOMIC DNA]</scope>
    <source>
        <strain evidence="2 3">EXF-2000</strain>
    </source>
</reference>
<feature type="compositionally biased region" description="Polar residues" evidence="1">
    <location>
        <begin position="585"/>
        <end position="603"/>
    </location>
</feature>
<comment type="caution">
    <text evidence="2">The sequence shown here is derived from an EMBL/GenBank/DDBJ whole genome shotgun (WGS) entry which is preliminary data.</text>
</comment>
<dbReference type="OrthoDB" id="10251048at2759"/>
<evidence type="ECO:0000313" key="3">
    <source>
        <dbReference type="Proteomes" id="UP000194280"/>
    </source>
</evidence>
<dbReference type="VEuPathDB" id="FungiDB:BTJ68_10381"/>
<feature type="region of interest" description="Disordered" evidence="1">
    <location>
        <begin position="526"/>
        <end position="547"/>
    </location>
</feature>
<feature type="region of interest" description="Disordered" evidence="1">
    <location>
        <begin position="580"/>
        <end position="604"/>
    </location>
</feature>
<proteinExistence type="predicted"/>
<dbReference type="STRING" id="1157616.A0A1Z5SZW1"/>
<keyword evidence="3" id="KW-1185">Reference proteome</keyword>
<name>A0A1Z5SZW1_HORWE</name>
<dbReference type="InParanoid" id="A0A1Z5SZW1"/>
<accession>A0A1Z5SZW1</accession>
<sequence>MAATNDLSLADAKLARQFKRNEKAEATLTAPVAERQNSRGKNKIWKPLDLSAEASRDEGGVLLSQAESRVNDFRSITRDSSLSRSLSSLSQHTSGTLQSETGRERHDSTAAEGGGFQLITGRRGRKQNRQLDSQLNLYEVKPEERQKTVEAAPDTKEIYHVFGNPPPPPAHLDTNPGSVNGQLQFIQHTNGDISAHQWSTSSFEWQNIGQFSNIRKKIEGQLTSNRLKGETAYQTLQQNTLAYFRTIAKQKEADVMGLPFGPKEIHQLMPELRAMQPTAVTPKKSITASAAPIPRQPLPEAPIEYSEDHSYAAESHHQMGNGRPYYYESYPAYTGGYGGYPFNTNHHCQYGGQMYSHPPAELRYDRNVGRQSFDSVTTQDPFYLDASSSMYHAKRGNASFGADVYDQRPGQASYTSYPHSLAAAHKQVNINYYHQSVPPGPALPNEENRQKGYFSGASITQDGPENTKGRLRGSAASWDGLREPSSSRVNEHVVGSDAFLGAEGNRLQVSASDACRPSLGYLAVDRDTSSTENTSSAKRSKAVTPLITSRSAMKDQLYKISDQAKERNLSQSNIRTVLFDPFRPSTDTDNSVQSTVHSKQTASELKRTVANPSGLPPSAQKQEQPLYEFDSSMRRNAVDLGHIGDTRNGNLCRPQAPSENSFLAGLREAQARGKRAPLYGRGVELGEMDIETEADRKFLKDHGPGIGHEYDLKAWWSNGNTFSRHEELYQSLIKASELVSPSAIPAPAIAASSFASLDKSSPNGEAAASGSSLSRDSMTRMLIPVLENLSYYVEGPVAERDYFSRWAEPPEWAIDHSLSGNKSFYDKEAWGQPPVRIGRDPRYRPLPMEGGLAGLRFGGFGSPQRVPGTGSGMAVGSGRFSFGMP</sequence>
<gene>
    <name evidence="2" type="ORF">BTJ68_10381</name>
</gene>
<dbReference type="AlphaFoldDB" id="A0A1Z5SZW1"/>
<organism evidence="2 3">
    <name type="scientific">Hortaea werneckii EXF-2000</name>
    <dbReference type="NCBI Taxonomy" id="1157616"/>
    <lineage>
        <taxon>Eukaryota</taxon>
        <taxon>Fungi</taxon>
        <taxon>Dikarya</taxon>
        <taxon>Ascomycota</taxon>
        <taxon>Pezizomycotina</taxon>
        <taxon>Dothideomycetes</taxon>
        <taxon>Dothideomycetidae</taxon>
        <taxon>Mycosphaerellales</taxon>
        <taxon>Teratosphaeriaceae</taxon>
        <taxon>Hortaea</taxon>
    </lineage>
</organism>
<evidence type="ECO:0000313" key="2">
    <source>
        <dbReference type="EMBL" id="OTA27793.1"/>
    </source>
</evidence>
<evidence type="ECO:0000256" key="1">
    <source>
        <dbReference type="SAM" id="MobiDB-lite"/>
    </source>
</evidence>
<protein>
    <submittedName>
        <fullName evidence="2">Uncharacterized protein</fullName>
    </submittedName>
</protein>
<dbReference type="EMBL" id="MUNK01000173">
    <property type="protein sequence ID" value="OTA27793.1"/>
    <property type="molecule type" value="Genomic_DNA"/>
</dbReference>
<dbReference type="Proteomes" id="UP000194280">
    <property type="component" value="Unassembled WGS sequence"/>
</dbReference>